<keyword evidence="2" id="KW-1185">Reference proteome</keyword>
<sequence>MSIQDRIKRYRSAGGAADLVRVEVLVPASGREEILSYAAAMRRSHRHRRDLIQQSIDEVVIRYGVRVLDNIDLSRLGNVEEKARVLAKALMARGDAKAFIAGRKLLEQCAA</sequence>
<gene>
    <name evidence="1" type="ORF">JP75_20675</name>
</gene>
<protein>
    <submittedName>
        <fullName evidence="1">Uncharacterized protein</fullName>
    </submittedName>
</protein>
<name>A0A087LXY5_9HYPH</name>
<comment type="caution">
    <text evidence="1">The sequence shown here is derived from an EMBL/GenBank/DDBJ whole genome shotgun (WGS) entry which is preliminary data.</text>
</comment>
<dbReference type="RefSeq" id="WP_035086338.1">
    <property type="nucleotide sequence ID" value="NZ_JQGC01000025.1"/>
</dbReference>
<dbReference type="OrthoDB" id="8366111at2"/>
<organism evidence="1 2">
    <name type="scientific">Devosia riboflavina</name>
    <dbReference type="NCBI Taxonomy" id="46914"/>
    <lineage>
        <taxon>Bacteria</taxon>
        <taxon>Pseudomonadati</taxon>
        <taxon>Pseudomonadota</taxon>
        <taxon>Alphaproteobacteria</taxon>
        <taxon>Hyphomicrobiales</taxon>
        <taxon>Devosiaceae</taxon>
        <taxon>Devosia</taxon>
    </lineage>
</organism>
<dbReference type="AlphaFoldDB" id="A0A087LXY5"/>
<dbReference type="Proteomes" id="UP000028981">
    <property type="component" value="Unassembled WGS sequence"/>
</dbReference>
<dbReference type="EMBL" id="JQGC01000025">
    <property type="protein sequence ID" value="KFL29488.1"/>
    <property type="molecule type" value="Genomic_DNA"/>
</dbReference>
<proteinExistence type="predicted"/>
<accession>A0A087LXY5</accession>
<reference evidence="1 2" key="1">
    <citation type="submission" date="2014-08" db="EMBL/GenBank/DDBJ databases">
        <authorList>
            <person name="Hassan Y.I."/>
            <person name="Lepp D."/>
            <person name="Zhou T."/>
        </authorList>
    </citation>
    <scope>NUCLEOTIDE SEQUENCE [LARGE SCALE GENOMIC DNA]</scope>
    <source>
        <strain evidence="1 2">IFO13584</strain>
    </source>
</reference>
<evidence type="ECO:0000313" key="1">
    <source>
        <dbReference type="EMBL" id="KFL29488.1"/>
    </source>
</evidence>
<evidence type="ECO:0000313" key="2">
    <source>
        <dbReference type="Proteomes" id="UP000028981"/>
    </source>
</evidence>